<sequence length="74" mass="8034">MKSCSPLDVPAASGRGLISALRGSRLVRRLEVLAARRALKAELDRLDHRELHDLGIDAAGVDGFVASWTPAWKN</sequence>
<gene>
    <name evidence="1" type="ORF">A6A04_09490</name>
</gene>
<organism evidence="1 2">
    <name type="scientific">Paramagnetospirillum marisnigri</name>
    <dbReference type="NCBI Taxonomy" id="1285242"/>
    <lineage>
        <taxon>Bacteria</taxon>
        <taxon>Pseudomonadati</taxon>
        <taxon>Pseudomonadota</taxon>
        <taxon>Alphaproteobacteria</taxon>
        <taxon>Rhodospirillales</taxon>
        <taxon>Magnetospirillaceae</taxon>
        <taxon>Paramagnetospirillum</taxon>
    </lineage>
</organism>
<dbReference type="Proteomes" id="UP000078428">
    <property type="component" value="Unassembled WGS sequence"/>
</dbReference>
<proteinExistence type="predicted"/>
<name>A0A178M3V9_9PROT</name>
<keyword evidence="2" id="KW-1185">Reference proteome</keyword>
<accession>A0A178M3V9</accession>
<dbReference type="EMBL" id="LWQT01000131">
    <property type="protein sequence ID" value="OAN42931.1"/>
    <property type="molecule type" value="Genomic_DNA"/>
</dbReference>
<evidence type="ECO:0000313" key="1">
    <source>
        <dbReference type="EMBL" id="OAN42931.1"/>
    </source>
</evidence>
<dbReference type="STRING" id="1285242.A6A04_09490"/>
<protein>
    <recommendedName>
        <fullName evidence="3">DUF1127 domain-containing protein</fullName>
    </recommendedName>
</protein>
<evidence type="ECO:0008006" key="3">
    <source>
        <dbReference type="Google" id="ProtNLM"/>
    </source>
</evidence>
<dbReference type="AlphaFoldDB" id="A0A178M3V9"/>
<comment type="caution">
    <text evidence="1">The sequence shown here is derived from an EMBL/GenBank/DDBJ whole genome shotgun (WGS) entry which is preliminary data.</text>
</comment>
<reference evidence="1 2" key="1">
    <citation type="submission" date="2016-04" db="EMBL/GenBank/DDBJ databases">
        <title>Draft genome sequence of freshwater magnetotactic bacteria Magnetospirillum marisnigri SP-1 and Magnetospirillum moscoviense BB-1.</title>
        <authorList>
            <person name="Koziaeva V."/>
            <person name="Dziuba M.V."/>
            <person name="Ivanov T.M."/>
            <person name="Kuznetsov B."/>
            <person name="Grouzdev D.S."/>
        </authorList>
    </citation>
    <scope>NUCLEOTIDE SEQUENCE [LARGE SCALE GENOMIC DNA]</scope>
    <source>
        <strain evidence="1 2">SP-1</strain>
    </source>
</reference>
<evidence type="ECO:0000313" key="2">
    <source>
        <dbReference type="Proteomes" id="UP000078428"/>
    </source>
</evidence>